<accession>A0A482XAR4</accession>
<keyword evidence="3" id="KW-1185">Reference proteome</keyword>
<feature type="compositionally biased region" description="Polar residues" evidence="1">
    <location>
        <begin position="30"/>
        <end position="47"/>
    </location>
</feature>
<sequence>MTLKALPWQPNNRTRACTTVFALRSPPCTASRSSQVTAGSEVTQTGECHSMRKLNEGGREKKMGRGVEEGAVGEGCYANSDTPTEDNDIHEHSIDEGGNLTLRCPRRETMTDSISDGIRETRNEHMTTRERCSTGSISSDVIRASTTVM</sequence>
<protein>
    <submittedName>
        <fullName evidence="2">Uncharacterized protein</fullName>
    </submittedName>
</protein>
<gene>
    <name evidence="2" type="ORF">LSTR_LSTR003630</name>
</gene>
<dbReference type="AlphaFoldDB" id="A0A482XAR4"/>
<evidence type="ECO:0000256" key="1">
    <source>
        <dbReference type="SAM" id="MobiDB-lite"/>
    </source>
</evidence>
<dbReference type="EMBL" id="QKKF02013724">
    <property type="protein sequence ID" value="RZF42914.1"/>
    <property type="molecule type" value="Genomic_DNA"/>
</dbReference>
<evidence type="ECO:0000313" key="3">
    <source>
        <dbReference type="Proteomes" id="UP000291343"/>
    </source>
</evidence>
<reference evidence="2 3" key="1">
    <citation type="journal article" date="2017" name="Gigascience">
        <title>Genome sequence of the small brown planthopper, Laodelphax striatellus.</title>
        <authorList>
            <person name="Zhu J."/>
            <person name="Jiang F."/>
            <person name="Wang X."/>
            <person name="Yang P."/>
            <person name="Bao Y."/>
            <person name="Zhao W."/>
            <person name="Wang W."/>
            <person name="Lu H."/>
            <person name="Wang Q."/>
            <person name="Cui N."/>
            <person name="Li J."/>
            <person name="Chen X."/>
            <person name="Luo L."/>
            <person name="Yu J."/>
            <person name="Kang L."/>
            <person name="Cui F."/>
        </authorList>
    </citation>
    <scope>NUCLEOTIDE SEQUENCE [LARGE SCALE GENOMIC DNA]</scope>
    <source>
        <strain evidence="2">Lst14</strain>
    </source>
</reference>
<feature type="compositionally biased region" description="Basic and acidic residues" evidence="1">
    <location>
        <begin position="49"/>
        <end position="68"/>
    </location>
</feature>
<proteinExistence type="predicted"/>
<organism evidence="2 3">
    <name type="scientific">Laodelphax striatellus</name>
    <name type="common">Small brown planthopper</name>
    <name type="synonym">Delphax striatella</name>
    <dbReference type="NCBI Taxonomy" id="195883"/>
    <lineage>
        <taxon>Eukaryota</taxon>
        <taxon>Metazoa</taxon>
        <taxon>Ecdysozoa</taxon>
        <taxon>Arthropoda</taxon>
        <taxon>Hexapoda</taxon>
        <taxon>Insecta</taxon>
        <taxon>Pterygota</taxon>
        <taxon>Neoptera</taxon>
        <taxon>Paraneoptera</taxon>
        <taxon>Hemiptera</taxon>
        <taxon>Auchenorrhyncha</taxon>
        <taxon>Fulgoroidea</taxon>
        <taxon>Delphacidae</taxon>
        <taxon>Criomorphinae</taxon>
        <taxon>Laodelphax</taxon>
    </lineage>
</organism>
<dbReference type="Proteomes" id="UP000291343">
    <property type="component" value="Unassembled WGS sequence"/>
</dbReference>
<feature type="region of interest" description="Disordered" evidence="1">
    <location>
        <begin position="30"/>
        <end position="99"/>
    </location>
</feature>
<evidence type="ECO:0000313" key="2">
    <source>
        <dbReference type="EMBL" id="RZF42914.1"/>
    </source>
</evidence>
<name>A0A482XAR4_LAOST</name>
<comment type="caution">
    <text evidence="2">The sequence shown here is derived from an EMBL/GenBank/DDBJ whole genome shotgun (WGS) entry which is preliminary data.</text>
</comment>
<dbReference type="InParanoid" id="A0A482XAR4"/>